<dbReference type="PROSITE" id="PS51747">
    <property type="entry name" value="CYT_DCMP_DEAMINASES_2"/>
    <property type="match status" value="1"/>
</dbReference>
<evidence type="ECO:0000313" key="4">
    <source>
        <dbReference type="EMBL" id="BAI61009.1"/>
    </source>
</evidence>
<evidence type="ECO:0000256" key="1">
    <source>
        <dbReference type="ARBA" id="ARBA00022723"/>
    </source>
</evidence>
<dbReference type="KEGG" id="mpd:MCP_0937"/>
<reference evidence="4 5" key="2">
    <citation type="journal article" date="2008" name="Int. J. Syst. Evol. Microbiol.">
        <title>Methanocella paludicola gen. nov., sp. nov., a methane-producing archaeon, the first isolate of the lineage 'Rice Cluster I', and proposal of the new archaeal order Methanocellales ord. nov.</title>
        <authorList>
            <person name="Sakai S."/>
            <person name="Imachi H."/>
            <person name="Hanada S."/>
            <person name="Ohashi A."/>
            <person name="Harada H."/>
            <person name="Kamagata Y."/>
        </authorList>
    </citation>
    <scope>NUCLEOTIDE SEQUENCE [LARGE SCALE GENOMIC DNA]</scope>
    <source>
        <strain evidence="5">DSM 17711 / JCM 13418 / NBRC 101707 / SANAE</strain>
    </source>
</reference>
<dbReference type="STRING" id="304371.MCP_0937"/>
<dbReference type="InterPro" id="IPR002125">
    <property type="entry name" value="CMP_dCMP_dom"/>
</dbReference>
<dbReference type="PROSITE" id="PS00903">
    <property type="entry name" value="CYT_DCMP_DEAMINASES_1"/>
    <property type="match status" value="1"/>
</dbReference>
<dbReference type="GeneID" id="8680964"/>
<dbReference type="OrthoDB" id="7284at2157"/>
<dbReference type="GO" id="GO:0047974">
    <property type="term" value="F:guanosine deaminase activity"/>
    <property type="evidence" value="ECO:0007669"/>
    <property type="project" value="TreeGrafter"/>
</dbReference>
<evidence type="ECO:0000313" key="5">
    <source>
        <dbReference type="Proteomes" id="UP000001882"/>
    </source>
</evidence>
<dbReference type="Pfam" id="PF00383">
    <property type="entry name" value="dCMP_cyt_deam_1"/>
    <property type="match status" value="1"/>
</dbReference>
<dbReference type="CDD" id="cd01285">
    <property type="entry name" value="nucleoside_deaminase"/>
    <property type="match status" value="1"/>
</dbReference>
<dbReference type="AlphaFoldDB" id="D1YX37"/>
<keyword evidence="1" id="KW-0479">Metal-binding</keyword>
<dbReference type="InterPro" id="IPR016192">
    <property type="entry name" value="APOBEC/CMP_deaminase_Zn-bd"/>
</dbReference>
<organism evidence="4 5">
    <name type="scientific">Methanocella paludicola (strain DSM 17711 / JCM 13418 / NBRC 101707 / SANAE)</name>
    <dbReference type="NCBI Taxonomy" id="304371"/>
    <lineage>
        <taxon>Archaea</taxon>
        <taxon>Methanobacteriati</taxon>
        <taxon>Methanobacteriota</taxon>
        <taxon>Stenosarchaea group</taxon>
        <taxon>Methanomicrobia</taxon>
        <taxon>Methanocellales</taxon>
        <taxon>Methanocellaceae</taxon>
        <taxon>Methanocella</taxon>
    </lineage>
</organism>
<dbReference type="PANTHER" id="PTHR11079">
    <property type="entry name" value="CYTOSINE DEAMINASE FAMILY MEMBER"/>
    <property type="match status" value="1"/>
</dbReference>
<dbReference type="SUPFAM" id="SSF53927">
    <property type="entry name" value="Cytidine deaminase-like"/>
    <property type="match status" value="1"/>
</dbReference>
<feature type="domain" description="CMP/dCMP-type deaminase" evidence="3">
    <location>
        <begin position="1"/>
        <end position="114"/>
    </location>
</feature>
<dbReference type="GO" id="GO:0006152">
    <property type="term" value="P:purine nucleoside catabolic process"/>
    <property type="evidence" value="ECO:0007669"/>
    <property type="project" value="TreeGrafter"/>
</dbReference>
<dbReference type="PATRIC" id="fig|304371.9.peg.966"/>
<reference evidence="5" key="3">
    <citation type="journal article" date="2011" name="PLoS ONE">
        <title>Genome sequence of a mesophilic hydrogenotrophic methanogen Methanocella paludicola, the first cultivated representative of the order Methanocellales.</title>
        <authorList>
            <person name="Sakai S."/>
            <person name="Takaki Y."/>
            <person name="Shimamura S."/>
            <person name="Sekine M."/>
            <person name="Tajima T."/>
            <person name="Kosugi H."/>
            <person name="Ichikawa N."/>
            <person name="Tasumi E."/>
            <person name="Hiraki A.T."/>
            <person name="Shimizu A."/>
            <person name="Kato Y."/>
            <person name="Nishiko R."/>
            <person name="Mori K."/>
            <person name="Fujita N."/>
            <person name="Imachi H."/>
            <person name="Takai K."/>
        </authorList>
    </citation>
    <scope>NUCLEOTIDE SEQUENCE [LARGE SCALE GENOMIC DNA]</scope>
    <source>
        <strain evidence="5">DSM 17711 / JCM 13418 / NBRC 101707 / SANAE</strain>
    </source>
</reference>
<accession>D1YX37</accession>
<dbReference type="PANTHER" id="PTHR11079:SF161">
    <property type="entry name" value="CMP_DCMP-TYPE DEAMINASE DOMAIN-CONTAINING PROTEIN"/>
    <property type="match status" value="1"/>
</dbReference>
<dbReference type="InterPro" id="IPR016193">
    <property type="entry name" value="Cytidine_deaminase-like"/>
</dbReference>
<proteinExistence type="predicted"/>
<dbReference type="Gene3D" id="3.40.140.10">
    <property type="entry name" value="Cytidine Deaminase, domain 2"/>
    <property type="match status" value="1"/>
</dbReference>
<dbReference type="InParanoid" id="D1YX37"/>
<gene>
    <name evidence="4" type="ordered locus">MCP_0937</name>
</gene>
<keyword evidence="5" id="KW-1185">Reference proteome</keyword>
<protein>
    <submittedName>
        <fullName evidence="4">Deaminase</fullName>
    </submittedName>
</protein>
<name>D1YX37_METPS</name>
<evidence type="ECO:0000256" key="2">
    <source>
        <dbReference type="ARBA" id="ARBA00022833"/>
    </source>
</evidence>
<dbReference type="GO" id="GO:0008270">
    <property type="term" value="F:zinc ion binding"/>
    <property type="evidence" value="ECO:0007669"/>
    <property type="project" value="InterPro"/>
</dbReference>
<evidence type="ECO:0000259" key="3">
    <source>
        <dbReference type="PROSITE" id="PS51747"/>
    </source>
</evidence>
<dbReference type="RefSeq" id="WP_012899688.1">
    <property type="nucleotide sequence ID" value="NC_013665.1"/>
</dbReference>
<dbReference type="EMBL" id="AP011532">
    <property type="protein sequence ID" value="BAI61009.1"/>
    <property type="molecule type" value="Genomic_DNA"/>
</dbReference>
<dbReference type="Proteomes" id="UP000001882">
    <property type="component" value="Chromosome"/>
</dbReference>
<sequence>MNDEDYMRLAIEKAREGVRHGQLPFGACIVKDGKVVGCAHNTILRDKNLTAHAEINTIHEACHVFDSLDLSGCTIYCTCEPCPMCLGALGLANIDRIVYGARISDVKMDGYVVLDTPGELFSIIGDGKISARGNVLKEENLVLFREWEKDNIKK</sequence>
<keyword evidence="2" id="KW-0862">Zinc</keyword>
<dbReference type="eggNOG" id="arCOG01488">
    <property type="taxonomic scope" value="Archaea"/>
</dbReference>
<reference evidence="4 5" key="1">
    <citation type="journal article" date="2007" name="Appl. Environ. Microbiol.">
        <title>Isolation of key methanogens for global methane emission from rice paddy fields: a novel isolate affiliated with the clone cluster rice cluster I.</title>
        <authorList>
            <person name="Sakai S."/>
            <person name="Imachi H."/>
            <person name="Sekiguchi Y."/>
            <person name="Ohashi A."/>
            <person name="Harada H."/>
            <person name="Kamagata Y."/>
        </authorList>
    </citation>
    <scope>NUCLEOTIDE SEQUENCE [LARGE SCALE GENOMIC DNA]</scope>
    <source>
        <strain evidence="5">DSM 17711 / JCM 13418 / NBRC 101707 / SANAE</strain>
    </source>
</reference>